<accession>A0A7Z0WRA9</accession>
<evidence type="ECO:0000313" key="2">
    <source>
        <dbReference type="Proteomes" id="UP000185696"/>
    </source>
</evidence>
<dbReference type="AlphaFoldDB" id="A0A7Z0WRA9"/>
<dbReference type="EMBL" id="MSIF01000001">
    <property type="protein sequence ID" value="OLF13936.1"/>
    <property type="molecule type" value="Genomic_DNA"/>
</dbReference>
<keyword evidence="2" id="KW-1185">Reference proteome</keyword>
<dbReference type="OrthoDB" id="242138at2"/>
<protein>
    <recommendedName>
        <fullName evidence="3">Peptide subunit release factor 1 (ERF1)</fullName>
    </recommendedName>
</protein>
<reference evidence="1 2" key="1">
    <citation type="submission" date="2016-12" db="EMBL/GenBank/DDBJ databases">
        <title>The draft genome sequence of Actinophytocola xinjiangensis.</title>
        <authorList>
            <person name="Wang W."/>
            <person name="Yuan L."/>
        </authorList>
    </citation>
    <scope>NUCLEOTIDE SEQUENCE [LARGE SCALE GENOMIC DNA]</scope>
    <source>
        <strain evidence="1 2">CGMCC 4.4663</strain>
    </source>
</reference>
<dbReference type="Pfam" id="PF18855">
    <property type="entry name" value="baeRF_family11"/>
    <property type="match status" value="1"/>
</dbReference>
<organism evidence="1 2">
    <name type="scientific">Actinophytocola xinjiangensis</name>
    <dbReference type="NCBI Taxonomy" id="485602"/>
    <lineage>
        <taxon>Bacteria</taxon>
        <taxon>Bacillati</taxon>
        <taxon>Actinomycetota</taxon>
        <taxon>Actinomycetes</taxon>
        <taxon>Pseudonocardiales</taxon>
        <taxon>Pseudonocardiaceae</taxon>
    </lineage>
</organism>
<evidence type="ECO:0008006" key="3">
    <source>
        <dbReference type="Google" id="ProtNLM"/>
    </source>
</evidence>
<name>A0A7Z0WRA9_9PSEU</name>
<proteinExistence type="predicted"/>
<dbReference type="InterPro" id="IPR041638">
    <property type="entry name" value="BaeRF_family11"/>
</dbReference>
<dbReference type="Proteomes" id="UP000185696">
    <property type="component" value="Unassembled WGS sequence"/>
</dbReference>
<sequence>MTSLHTDIPSRAQVTRLLTARSPAAVSLYVPTDPEGNGDAERIELKNLTGEAVEQLRAAGVDKRAVTALEEQLTDLAEDDEFLHYLARSLAVFATPESLTTFRLPNQLARVVEVSDRFHVQPLLRSLTFTQAAFVLELAQGSVRLLEIVPELHPVEISVPDMPTDVASAVGKSSIADRAPVRRIQGSEGQKVRMRQYARQVDQAMRPFLVGQDLPLILAAVEPLDGIYRALCSYPHLAPDTISPAGDTELIANARTVLDRVHAEQLRETVELFGQRVSQGRTATDVTDIARFATQGAVDTLFVDIDSTISGLVDEQTGAVEFRETADASDYGVLDEISRRVWLTDGRVLAVRREDVPGGGDAAAILRFPPGG</sequence>
<evidence type="ECO:0000313" key="1">
    <source>
        <dbReference type="EMBL" id="OLF13936.1"/>
    </source>
</evidence>
<comment type="caution">
    <text evidence="1">The sequence shown here is derived from an EMBL/GenBank/DDBJ whole genome shotgun (WGS) entry which is preliminary data.</text>
</comment>
<gene>
    <name evidence="1" type="ORF">BLA60_01770</name>
</gene>
<dbReference type="RefSeq" id="WP_075130884.1">
    <property type="nucleotide sequence ID" value="NZ_MSIF01000001.1"/>
</dbReference>